<dbReference type="Proteomes" id="UP000234681">
    <property type="component" value="Chromosome 6"/>
</dbReference>
<sequence length="71" mass="7847">MRLILKLPLHSCSMKAPRNTIRWVLNLVLSCCFQFLALPLNPSSSIIPRLTVSCQGQKEAHGTIRSLASVS</sequence>
<accession>A6HBN1</accession>
<protein>
    <submittedName>
        <fullName evidence="1">RCG63449</fullName>
    </submittedName>
</protein>
<evidence type="ECO:0000313" key="2">
    <source>
        <dbReference type="Proteomes" id="UP000234681"/>
    </source>
</evidence>
<organism evidence="1 2">
    <name type="scientific">Rattus norvegicus</name>
    <name type="common">Rat</name>
    <dbReference type="NCBI Taxonomy" id="10116"/>
    <lineage>
        <taxon>Eukaryota</taxon>
        <taxon>Metazoa</taxon>
        <taxon>Chordata</taxon>
        <taxon>Craniata</taxon>
        <taxon>Vertebrata</taxon>
        <taxon>Euteleostomi</taxon>
        <taxon>Mammalia</taxon>
        <taxon>Eutheria</taxon>
        <taxon>Euarchontoglires</taxon>
        <taxon>Glires</taxon>
        <taxon>Rodentia</taxon>
        <taxon>Myomorpha</taxon>
        <taxon>Muroidea</taxon>
        <taxon>Muridae</taxon>
        <taxon>Murinae</taxon>
        <taxon>Rattus</taxon>
    </lineage>
</organism>
<evidence type="ECO:0000313" key="1">
    <source>
        <dbReference type="EMBL" id="EDM03436.1"/>
    </source>
</evidence>
<gene>
    <name evidence="1" type="ORF">rCG_63449</name>
</gene>
<proteinExistence type="predicted"/>
<dbReference type="AlphaFoldDB" id="A6HBN1"/>
<dbReference type="EMBL" id="CH473947">
    <property type="protein sequence ID" value="EDM03436.1"/>
    <property type="molecule type" value="Genomic_DNA"/>
</dbReference>
<reference evidence="2" key="1">
    <citation type="submission" date="2005-09" db="EMBL/GenBank/DDBJ databases">
        <authorList>
            <person name="Mural R.J."/>
            <person name="Li P.W."/>
            <person name="Adams M.D."/>
            <person name="Amanatides P.G."/>
            <person name="Baden-Tillson H."/>
            <person name="Barnstead M."/>
            <person name="Chin S.H."/>
            <person name="Dew I."/>
            <person name="Evans C.A."/>
            <person name="Ferriera S."/>
            <person name="Flanigan M."/>
            <person name="Fosler C."/>
            <person name="Glodek A."/>
            <person name="Gu Z."/>
            <person name="Holt R.A."/>
            <person name="Jennings D."/>
            <person name="Kraft C.L."/>
            <person name="Lu F."/>
            <person name="Nguyen T."/>
            <person name="Nusskern D.R."/>
            <person name="Pfannkoch C.M."/>
            <person name="Sitter C."/>
            <person name="Sutton G.G."/>
            <person name="Venter J.C."/>
            <person name="Wang Z."/>
            <person name="Woodage T."/>
            <person name="Zheng X.H."/>
            <person name="Zhong F."/>
        </authorList>
    </citation>
    <scope>NUCLEOTIDE SEQUENCE [LARGE SCALE GENOMIC DNA]</scope>
    <source>
        <strain>BN</strain>
        <strain evidence="2">Sprague-Dawley</strain>
    </source>
</reference>
<name>A6HBN1_RAT</name>